<name>W4GNQ4_APHAT</name>
<dbReference type="OrthoDB" id="59970at2759"/>
<gene>
    <name evidence="1" type="ORF">H257_05888</name>
</gene>
<organism evidence="1">
    <name type="scientific">Aphanomyces astaci</name>
    <name type="common">Crayfish plague agent</name>
    <dbReference type="NCBI Taxonomy" id="112090"/>
    <lineage>
        <taxon>Eukaryota</taxon>
        <taxon>Sar</taxon>
        <taxon>Stramenopiles</taxon>
        <taxon>Oomycota</taxon>
        <taxon>Saprolegniomycetes</taxon>
        <taxon>Saprolegniales</taxon>
        <taxon>Verrucalvaceae</taxon>
        <taxon>Aphanomyces</taxon>
    </lineage>
</organism>
<dbReference type="VEuPathDB" id="FungiDB:H257_05888"/>
<accession>W4GNQ4</accession>
<dbReference type="AlphaFoldDB" id="W4GNQ4"/>
<reference evidence="1" key="1">
    <citation type="submission" date="2013-12" db="EMBL/GenBank/DDBJ databases">
        <title>The Genome Sequence of Aphanomyces astaci APO3.</title>
        <authorList>
            <consortium name="The Broad Institute Genomics Platform"/>
            <person name="Russ C."/>
            <person name="Tyler B."/>
            <person name="van West P."/>
            <person name="Dieguez-Uribeondo J."/>
            <person name="Young S.K."/>
            <person name="Zeng Q."/>
            <person name="Gargeya S."/>
            <person name="Fitzgerald M."/>
            <person name="Abouelleil A."/>
            <person name="Alvarado L."/>
            <person name="Chapman S.B."/>
            <person name="Gainer-Dewar J."/>
            <person name="Goldberg J."/>
            <person name="Griggs A."/>
            <person name="Gujja S."/>
            <person name="Hansen M."/>
            <person name="Howarth C."/>
            <person name="Imamovic A."/>
            <person name="Ireland A."/>
            <person name="Larimer J."/>
            <person name="McCowan C."/>
            <person name="Murphy C."/>
            <person name="Pearson M."/>
            <person name="Poon T.W."/>
            <person name="Priest M."/>
            <person name="Roberts A."/>
            <person name="Saif S."/>
            <person name="Shea T."/>
            <person name="Sykes S."/>
            <person name="Wortman J."/>
            <person name="Nusbaum C."/>
            <person name="Birren B."/>
        </authorList>
    </citation>
    <scope>NUCLEOTIDE SEQUENCE [LARGE SCALE GENOMIC DNA]</scope>
    <source>
        <strain evidence="1">APO3</strain>
    </source>
</reference>
<dbReference type="EMBL" id="KI913124">
    <property type="protein sequence ID" value="ETV81342.1"/>
    <property type="molecule type" value="Genomic_DNA"/>
</dbReference>
<evidence type="ECO:0000313" key="1">
    <source>
        <dbReference type="EMBL" id="ETV81342.1"/>
    </source>
</evidence>
<dbReference type="RefSeq" id="XP_009829200.1">
    <property type="nucleotide sequence ID" value="XM_009830898.1"/>
</dbReference>
<protein>
    <submittedName>
        <fullName evidence="1">Uncharacterized protein</fullName>
    </submittedName>
</protein>
<proteinExistence type="predicted"/>
<dbReference type="GeneID" id="20807884"/>
<sequence>MTASIVTSVEAAAQVDVDLRIKHSWMLTYPHIPLYVHDVWMDVVHRKGMEKWRVVQCMSSSHKSFVLVGILSLQALTARTSLPRRDADPNDLDRATWTAVICHADHFPFDMREVAHVRSSIALSCDLDAQLPRHLVLAITTQSPSSTSYYTLHDSLVV</sequence>